<evidence type="ECO:0000313" key="1">
    <source>
        <dbReference type="EMBL" id="CAL0301976.1"/>
    </source>
</evidence>
<proteinExistence type="predicted"/>
<dbReference type="AlphaFoldDB" id="A0AAV1VYU1"/>
<dbReference type="Proteomes" id="UP001497480">
    <property type="component" value="Unassembled WGS sequence"/>
</dbReference>
<keyword evidence="2" id="KW-1185">Reference proteome</keyword>
<accession>A0AAV1VYU1</accession>
<gene>
    <name evidence="1" type="ORF">LLUT_LOCUS3036</name>
</gene>
<name>A0AAV1VYU1_LUPLU</name>
<protein>
    <submittedName>
        <fullName evidence="1">Uncharacterized protein</fullName>
    </submittedName>
</protein>
<organism evidence="1 2">
    <name type="scientific">Lupinus luteus</name>
    <name type="common">European yellow lupine</name>
    <dbReference type="NCBI Taxonomy" id="3873"/>
    <lineage>
        <taxon>Eukaryota</taxon>
        <taxon>Viridiplantae</taxon>
        <taxon>Streptophyta</taxon>
        <taxon>Embryophyta</taxon>
        <taxon>Tracheophyta</taxon>
        <taxon>Spermatophyta</taxon>
        <taxon>Magnoliopsida</taxon>
        <taxon>eudicotyledons</taxon>
        <taxon>Gunneridae</taxon>
        <taxon>Pentapetalae</taxon>
        <taxon>rosids</taxon>
        <taxon>fabids</taxon>
        <taxon>Fabales</taxon>
        <taxon>Fabaceae</taxon>
        <taxon>Papilionoideae</taxon>
        <taxon>50 kb inversion clade</taxon>
        <taxon>genistoids sensu lato</taxon>
        <taxon>core genistoids</taxon>
        <taxon>Genisteae</taxon>
        <taxon>Lupinus</taxon>
    </lineage>
</organism>
<dbReference type="EMBL" id="CAXHTB010000002">
    <property type="protein sequence ID" value="CAL0301976.1"/>
    <property type="molecule type" value="Genomic_DNA"/>
</dbReference>
<reference evidence="1 2" key="1">
    <citation type="submission" date="2024-03" db="EMBL/GenBank/DDBJ databases">
        <authorList>
            <person name="Martinez-Hernandez J."/>
        </authorList>
    </citation>
    <scope>NUCLEOTIDE SEQUENCE [LARGE SCALE GENOMIC DNA]</scope>
</reference>
<comment type="caution">
    <text evidence="1">The sequence shown here is derived from an EMBL/GenBank/DDBJ whole genome shotgun (WGS) entry which is preliminary data.</text>
</comment>
<sequence length="122" mass="13589">MAPSRVPHFGGKSFEPTIGGLAACLPAHAPWWVRMARHGAPPQRPSRLSQACWCVFPWRSGQFDRVIFHAESWSYVAGWAGRSSQLSWRLLGRLVGCWVVRLSGGRAEASSVTLCLHGRMWC</sequence>
<evidence type="ECO:0000313" key="2">
    <source>
        <dbReference type="Proteomes" id="UP001497480"/>
    </source>
</evidence>